<dbReference type="AlphaFoldDB" id="A0A7E4VJB3"/>
<name>A0A7E4VJB3_PANRE</name>
<dbReference type="WBParaSite" id="Pan_g21189.t1">
    <property type="protein sequence ID" value="Pan_g21189.t1"/>
    <property type="gene ID" value="Pan_g21189"/>
</dbReference>
<sequence length="68" mass="7887">MLPDLINHDSETTEFERTTYDLRNVQLSFSVYYQWGANSLDLEVKPNLACISLNISPKQSEVKYPYIS</sequence>
<organism evidence="1 2">
    <name type="scientific">Panagrellus redivivus</name>
    <name type="common">Microworm</name>
    <dbReference type="NCBI Taxonomy" id="6233"/>
    <lineage>
        <taxon>Eukaryota</taxon>
        <taxon>Metazoa</taxon>
        <taxon>Ecdysozoa</taxon>
        <taxon>Nematoda</taxon>
        <taxon>Chromadorea</taxon>
        <taxon>Rhabditida</taxon>
        <taxon>Tylenchina</taxon>
        <taxon>Panagrolaimomorpha</taxon>
        <taxon>Panagrolaimoidea</taxon>
        <taxon>Panagrolaimidae</taxon>
        <taxon>Panagrellus</taxon>
    </lineage>
</organism>
<dbReference type="Proteomes" id="UP000492821">
    <property type="component" value="Unassembled WGS sequence"/>
</dbReference>
<reference evidence="1" key="1">
    <citation type="journal article" date="2013" name="Genetics">
        <title>The draft genome and transcriptome of Panagrellus redivivus are shaped by the harsh demands of a free-living lifestyle.</title>
        <authorList>
            <person name="Srinivasan J."/>
            <person name="Dillman A.R."/>
            <person name="Macchietto M.G."/>
            <person name="Heikkinen L."/>
            <person name="Lakso M."/>
            <person name="Fracchia K.M."/>
            <person name="Antoshechkin I."/>
            <person name="Mortazavi A."/>
            <person name="Wong G."/>
            <person name="Sternberg P.W."/>
        </authorList>
    </citation>
    <scope>NUCLEOTIDE SEQUENCE [LARGE SCALE GENOMIC DNA]</scope>
    <source>
        <strain evidence="1">MT8872</strain>
    </source>
</reference>
<accession>A0A7E4VJB3</accession>
<evidence type="ECO:0000313" key="2">
    <source>
        <dbReference type="WBParaSite" id="Pan_g21189.t1"/>
    </source>
</evidence>
<proteinExistence type="predicted"/>
<evidence type="ECO:0000313" key="1">
    <source>
        <dbReference type="Proteomes" id="UP000492821"/>
    </source>
</evidence>
<protein>
    <submittedName>
        <fullName evidence="2">Neur_chan_LBD domain-containing protein</fullName>
    </submittedName>
</protein>
<reference evidence="2" key="2">
    <citation type="submission" date="2020-10" db="UniProtKB">
        <authorList>
            <consortium name="WormBaseParasite"/>
        </authorList>
    </citation>
    <scope>IDENTIFICATION</scope>
</reference>
<keyword evidence="1" id="KW-1185">Reference proteome</keyword>